<dbReference type="Proteomes" id="UP000244334">
    <property type="component" value="Unassembled WGS sequence"/>
</dbReference>
<proteinExistence type="predicted"/>
<reference evidence="1" key="1">
    <citation type="submission" date="2018-04" db="EMBL/GenBank/DDBJ databases">
        <title>Genomes of the Obligate Erwinia dacicola and Facultative Enterobacter sp. OLF Endosymbionts of the Olive Fruit fly, Bactrocera oleae.</title>
        <authorList>
            <person name="Estes A.M."/>
            <person name="Hearn D.J."/>
            <person name="Agarwal S."/>
            <person name="Pierson E.A."/>
            <person name="Dunning-Hotopp J.C."/>
        </authorList>
    </citation>
    <scope>NUCLEOTIDE SEQUENCE [LARGE SCALE GENOMIC DNA]</scope>
    <source>
        <strain evidence="1">Oroville</strain>
    </source>
</reference>
<evidence type="ECO:0000313" key="2">
    <source>
        <dbReference type="Proteomes" id="UP000244334"/>
    </source>
</evidence>
<dbReference type="AlphaFoldDB" id="A0A328TTM1"/>
<organism evidence="1 2">
    <name type="scientific">Candidatus Erwinia dacicola</name>
    <dbReference type="NCBI Taxonomy" id="252393"/>
    <lineage>
        <taxon>Bacteria</taxon>
        <taxon>Pseudomonadati</taxon>
        <taxon>Pseudomonadota</taxon>
        <taxon>Gammaproteobacteria</taxon>
        <taxon>Enterobacterales</taxon>
        <taxon>Erwiniaceae</taxon>
        <taxon>Erwinia</taxon>
    </lineage>
</organism>
<evidence type="ECO:0000313" key="1">
    <source>
        <dbReference type="EMBL" id="RAP72135.1"/>
    </source>
</evidence>
<keyword evidence="2" id="KW-1185">Reference proteome</keyword>
<sequence>MEGPPPYCDLAIIYHKNDIKTLPKFRDGAIGELVKMYVIALFPPYR</sequence>
<gene>
    <name evidence="1" type="ORF">ACZ87_01028</name>
</gene>
<protein>
    <submittedName>
        <fullName evidence="1">Uncharacterized protein</fullName>
    </submittedName>
</protein>
<name>A0A328TTM1_9GAMM</name>
<comment type="caution">
    <text evidence="1">The sequence shown here is derived from an EMBL/GenBank/DDBJ whole genome shotgun (WGS) entry which is preliminary data.</text>
</comment>
<accession>A0A328TTM1</accession>
<dbReference type="EMBL" id="LJAM02000061">
    <property type="protein sequence ID" value="RAP72135.1"/>
    <property type="molecule type" value="Genomic_DNA"/>
</dbReference>